<keyword evidence="3" id="KW-0325">Glycoprotein</keyword>
<dbReference type="PROSITE" id="PS51034">
    <property type="entry name" value="ZP_2"/>
    <property type="match status" value="1"/>
</dbReference>
<gene>
    <name evidence="5" type="ORF">P5673_027663</name>
</gene>
<keyword evidence="2" id="KW-1015">Disulfide bond</keyword>
<dbReference type="InterPro" id="IPR055356">
    <property type="entry name" value="ZP-N"/>
</dbReference>
<dbReference type="Proteomes" id="UP001249851">
    <property type="component" value="Unassembled WGS sequence"/>
</dbReference>
<evidence type="ECO:0000256" key="3">
    <source>
        <dbReference type="ARBA" id="ARBA00023180"/>
    </source>
</evidence>
<dbReference type="Pfam" id="PF23344">
    <property type="entry name" value="ZP-N"/>
    <property type="match status" value="1"/>
</dbReference>
<dbReference type="PANTHER" id="PTHR14002">
    <property type="entry name" value="ENDOGLIN/TGF-BETA RECEPTOR TYPE III"/>
    <property type="match status" value="1"/>
</dbReference>
<dbReference type="InterPro" id="IPR048290">
    <property type="entry name" value="ZP_chr"/>
</dbReference>
<evidence type="ECO:0000256" key="1">
    <source>
        <dbReference type="ARBA" id="ARBA00022729"/>
    </source>
</evidence>
<organism evidence="5 6">
    <name type="scientific">Acropora cervicornis</name>
    <name type="common">Staghorn coral</name>
    <dbReference type="NCBI Taxonomy" id="6130"/>
    <lineage>
        <taxon>Eukaryota</taxon>
        <taxon>Metazoa</taxon>
        <taxon>Cnidaria</taxon>
        <taxon>Anthozoa</taxon>
        <taxon>Hexacorallia</taxon>
        <taxon>Scleractinia</taxon>
        <taxon>Astrocoeniina</taxon>
        <taxon>Acroporidae</taxon>
        <taxon>Acropora</taxon>
    </lineage>
</organism>
<reference evidence="5" key="1">
    <citation type="journal article" date="2023" name="G3 (Bethesda)">
        <title>Whole genome assembly and annotation of the endangered Caribbean coral Acropora cervicornis.</title>
        <authorList>
            <person name="Selwyn J.D."/>
            <person name="Vollmer S.V."/>
        </authorList>
    </citation>
    <scope>NUCLEOTIDE SEQUENCE</scope>
    <source>
        <strain evidence="5">K2</strain>
    </source>
</reference>
<feature type="domain" description="ZP" evidence="4">
    <location>
        <begin position="113"/>
        <end position="357"/>
    </location>
</feature>
<sequence length="416" mass="46561">MSANKFLDRKRCIGWILIAVVSIVTAAKTRQAENLSAAEASGDGTTFTLSLSLECMKSLIITAPESGFDVGPSELINNRDNLNVGRLVSEILVLKAFFFGSTGGNDYAGIHTKCTPHYMQLTLEKQHYDKIDPSSLHLTDDSCKINFDNSTVMIIRAPLSGCGTMVGKWGSFLDFRNKVFADITGRSSIAREPAYEFRLRCLYYTTAKLSIHSFKPETKIIVEPPTRYGTFVFETNMFQTDKFISKYTDFPVKVHLGQSIFLQVRMVSNVTGLSLLLDNCRATPTSDPNDTEFHTLIKDGCPVDKHLSYKTSDSMYQRFSFTAFQIENAQVMYLHCEVHVCSKNSNSSRCAQGCLQNPGGSTRRKRDETNEFFKKGVTSLGPVRVLLDRVQVSPREVPRKEISLLMKYLTHLAGLV</sequence>
<dbReference type="Gene3D" id="2.60.40.3210">
    <property type="entry name" value="Zona pellucida, ZP-N domain"/>
    <property type="match status" value="1"/>
</dbReference>
<dbReference type="InterPro" id="IPR042235">
    <property type="entry name" value="ZP-C_dom"/>
</dbReference>
<dbReference type="InterPro" id="IPR001507">
    <property type="entry name" value="ZP_dom"/>
</dbReference>
<dbReference type="SMART" id="SM00241">
    <property type="entry name" value="ZP"/>
    <property type="match status" value="1"/>
</dbReference>
<evidence type="ECO:0000313" key="5">
    <source>
        <dbReference type="EMBL" id="KAK2551476.1"/>
    </source>
</evidence>
<comment type="caution">
    <text evidence="5">The sequence shown here is derived from an EMBL/GenBank/DDBJ whole genome shotgun (WGS) entry which is preliminary data.</text>
</comment>
<accession>A0AAD9UVG4</accession>
<keyword evidence="6" id="KW-1185">Reference proteome</keyword>
<evidence type="ECO:0000313" key="6">
    <source>
        <dbReference type="Proteomes" id="UP001249851"/>
    </source>
</evidence>
<dbReference type="InterPro" id="IPR055355">
    <property type="entry name" value="ZP-C"/>
</dbReference>
<dbReference type="Gene3D" id="2.60.40.4100">
    <property type="entry name" value="Zona pellucida, ZP-C domain"/>
    <property type="match status" value="1"/>
</dbReference>
<evidence type="ECO:0000256" key="2">
    <source>
        <dbReference type="ARBA" id="ARBA00023157"/>
    </source>
</evidence>
<dbReference type="PANTHER" id="PTHR14002:SF43">
    <property type="entry name" value="DELTA-LIKE PROTEIN"/>
    <property type="match status" value="1"/>
</dbReference>
<dbReference type="EMBL" id="JARQWQ010000097">
    <property type="protein sequence ID" value="KAK2551476.1"/>
    <property type="molecule type" value="Genomic_DNA"/>
</dbReference>
<dbReference type="PRINTS" id="PR00023">
    <property type="entry name" value="ZPELLUCIDA"/>
</dbReference>
<proteinExistence type="predicted"/>
<dbReference type="AlphaFoldDB" id="A0AAD9UVG4"/>
<evidence type="ECO:0000259" key="4">
    <source>
        <dbReference type="PROSITE" id="PS51034"/>
    </source>
</evidence>
<dbReference type="Pfam" id="PF00100">
    <property type="entry name" value="Zona_pellucida"/>
    <property type="match status" value="1"/>
</dbReference>
<reference evidence="5" key="2">
    <citation type="journal article" date="2023" name="Science">
        <title>Genomic signatures of disease resistance in endangered staghorn corals.</title>
        <authorList>
            <person name="Vollmer S.V."/>
            <person name="Selwyn J.D."/>
            <person name="Despard B.A."/>
            <person name="Roesel C.L."/>
        </authorList>
    </citation>
    <scope>NUCLEOTIDE SEQUENCE</scope>
    <source>
        <strain evidence="5">K2</strain>
    </source>
</reference>
<name>A0AAD9UVG4_ACRCE</name>
<keyword evidence="1" id="KW-0732">Signal</keyword>
<protein>
    <submittedName>
        <fullName evidence="5">ZP domain-containing protein</fullName>
    </submittedName>
</protein>